<proteinExistence type="predicted"/>
<name>A0A7E4ZYY2_PANRE</name>
<reference evidence="1" key="1">
    <citation type="journal article" date="2013" name="Genetics">
        <title>The draft genome and transcriptome of Panagrellus redivivus are shaped by the harsh demands of a free-living lifestyle.</title>
        <authorList>
            <person name="Srinivasan J."/>
            <person name="Dillman A.R."/>
            <person name="Macchietto M.G."/>
            <person name="Heikkinen L."/>
            <person name="Lakso M."/>
            <person name="Fracchia K.M."/>
            <person name="Antoshechkin I."/>
            <person name="Mortazavi A."/>
            <person name="Wong G."/>
            <person name="Sternberg P.W."/>
        </authorList>
    </citation>
    <scope>NUCLEOTIDE SEQUENCE [LARGE SCALE GENOMIC DNA]</scope>
    <source>
        <strain evidence="1">MT8872</strain>
    </source>
</reference>
<protein>
    <submittedName>
        <fullName evidence="2">Uncharacterized protein</fullName>
    </submittedName>
</protein>
<dbReference type="AlphaFoldDB" id="A0A7E4ZYY2"/>
<dbReference type="WBParaSite" id="Pan_g3835.t1">
    <property type="protein sequence ID" value="Pan_g3835.t1"/>
    <property type="gene ID" value="Pan_g3835"/>
</dbReference>
<sequence length="85" mass="9074">MRTSPGSTQAINFGHHQIGCSTPIHQLLGADLSFWPSFSTPSDIPKSAYTITGTAVESLSDAILLGLPHPWIFANGPIPPQSSFR</sequence>
<organism evidence="1 2">
    <name type="scientific">Panagrellus redivivus</name>
    <name type="common">Microworm</name>
    <dbReference type="NCBI Taxonomy" id="6233"/>
    <lineage>
        <taxon>Eukaryota</taxon>
        <taxon>Metazoa</taxon>
        <taxon>Ecdysozoa</taxon>
        <taxon>Nematoda</taxon>
        <taxon>Chromadorea</taxon>
        <taxon>Rhabditida</taxon>
        <taxon>Tylenchina</taxon>
        <taxon>Panagrolaimomorpha</taxon>
        <taxon>Panagrolaimoidea</taxon>
        <taxon>Panagrolaimidae</taxon>
        <taxon>Panagrellus</taxon>
    </lineage>
</organism>
<dbReference type="Proteomes" id="UP000492821">
    <property type="component" value="Unassembled WGS sequence"/>
</dbReference>
<accession>A0A7E4ZYY2</accession>
<reference evidence="2" key="2">
    <citation type="submission" date="2020-10" db="UniProtKB">
        <authorList>
            <consortium name="WormBaseParasite"/>
        </authorList>
    </citation>
    <scope>IDENTIFICATION</scope>
</reference>
<keyword evidence="1" id="KW-1185">Reference proteome</keyword>
<evidence type="ECO:0000313" key="2">
    <source>
        <dbReference type="WBParaSite" id="Pan_g3835.t1"/>
    </source>
</evidence>
<evidence type="ECO:0000313" key="1">
    <source>
        <dbReference type="Proteomes" id="UP000492821"/>
    </source>
</evidence>